<dbReference type="RefSeq" id="WP_145451980.1">
    <property type="nucleotide sequence ID" value="NZ_CP037421.1"/>
</dbReference>
<dbReference type="Pfam" id="PF04367">
    <property type="entry name" value="DUF502"/>
    <property type="match status" value="1"/>
</dbReference>
<proteinExistence type="predicted"/>
<feature type="region of interest" description="Disordered" evidence="1">
    <location>
        <begin position="350"/>
        <end position="403"/>
    </location>
</feature>
<evidence type="ECO:0000256" key="2">
    <source>
        <dbReference type="SAM" id="Phobius"/>
    </source>
</evidence>
<organism evidence="3 4">
    <name type="scientific">Gimesia panareensis</name>
    <dbReference type="NCBI Taxonomy" id="2527978"/>
    <lineage>
        <taxon>Bacteria</taxon>
        <taxon>Pseudomonadati</taxon>
        <taxon>Planctomycetota</taxon>
        <taxon>Planctomycetia</taxon>
        <taxon>Planctomycetales</taxon>
        <taxon>Planctomycetaceae</taxon>
        <taxon>Gimesia</taxon>
    </lineage>
</organism>
<dbReference type="PANTHER" id="PTHR31876">
    <property type="entry name" value="COV-LIKE PROTEIN 1"/>
    <property type="match status" value="1"/>
</dbReference>
<gene>
    <name evidence="3" type="ORF">Enr10x_54410</name>
</gene>
<evidence type="ECO:0000256" key="1">
    <source>
        <dbReference type="SAM" id="MobiDB-lite"/>
    </source>
</evidence>
<feature type="compositionally biased region" description="Basic and acidic residues" evidence="1">
    <location>
        <begin position="386"/>
        <end position="403"/>
    </location>
</feature>
<feature type="region of interest" description="Disordered" evidence="1">
    <location>
        <begin position="1"/>
        <end position="21"/>
    </location>
</feature>
<sequence>MDPSTTPPSPDKNSPEKKEKKKIGRTHHFFLRGLAISLPPILTLVIVIWVAGIVNDYIITPTTTTVRYCIAYFTDDSQPRDNFVQLESLPPLEYCRNDYLVSRDYARELEAMNQQALSKIPRNLFTDKAWVPFGDRAVPYRDYREVAKRIRASDMPTTAMGLYMELATTRWFKSLFNLSAVAVVLTIVALYFLGRFVTARIGAWMVYKFEQGVLARLPVVSNVYSSVKQVTDFFFSERTVDYSRVVAVEYPRRGIWSLGFVTGDSMLEMTVTAGEPLVAILVPTSPMPVTGYTMSVPKSEIVDLNITVDQAFQFCLSCGVLVPPQQKVTDELLREELGKRLLGDRNLAGFKVQIAPPEPTTQTSTIESEHTETDENTNTPAPAKSDQPEKSDQNGAPPEEKAP</sequence>
<keyword evidence="2" id="KW-0812">Transmembrane</keyword>
<dbReference type="AlphaFoldDB" id="A0A517QEM3"/>
<evidence type="ECO:0008006" key="5">
    <source>
        <dbReference type="Google" id="ProtNLM"/>
    </source>
</evidence>
<dbReference type="InterPro" id="IPR007462">
    <property type="entry name" value="COV1-like"/>
</dbReference>
<keyword evidence="2" id="KW-1133">Transmembrane helix</keyword>
<dbReference type="PANTHER" id="PTHR31876:SF26">
    <property type="entry name" value="PROTEIN LIKE COV 2"/>
    <property type="match status" value="1"/>
</dbReference>
<reference evidence="3 4" key="1">
    <citation type="submission" date="2019-03" db="EMBL/GenBank/DDBJ databases">
        <title>Deep-cultivation of Planctomycetes and their phenomic and genomic characterization uncovers novel biology.</title>
        <authorList>
            <person name="Wiegand S."/>
            <person name="Jogler M."/>
            <person name="Boedeker C."/>
            <person name="Pinto D."/>
            <person name="Vollmers J."/>
            <person name="Rivas-Marin E."/>
            <person name="Kohn T."/>
            <person name="Peeters S.H."/>
            <person name="Heuer A."/>
            <person name="Rast P."/>
            <person name="Oberbeckmann S."/>
            <person name="Bunk B."/>
            <person name="Jeske O."/>
            <person name="Meyerdierks A."/>
            <person name="Storesund J.E."/>
            <person name="Kallscheuer N."/>
            <person name="Luecker S."/>
            <person name="Lage O.M."/>
            <person name="Pohl T."/>
            <person name="Merkel B.J."/>
            <person name="Hornburger P."/>
            <person name="Mueller R.-W."/>
            <person name="Bruemmer F."/>
            <person name="Labrenz M."/>
            <person name="Spormann A.M."/>
            <person name="Op den Camp H."/>
            <person name="Overmann J."/>
            <person name="Amann R."/>
            <person name="Jetten M.S.M."/>
            <person name="Mascher T."/>
            <person name="Medema M.H."/>
            <person name="Devos D.P."/>
            <person name="Kaster A.-K."/>
            <person name="Ovreas L."/>
            <person name="Rohde M."/>
            <person name="Galperin M.Y."/>
            <person name="Jogler C."/>
        </authorList>
    </citation>
    <scope>NUCLEOTIDE SEQUENCE [LARGE SCALE GENOMIC DNA]</scope>
    <source>
        <strain evidence="3 4">Enr10</strain>
    </source>
</reference>
<dbReference type="EMBL" id="CP037421">
    <property type="protein sequence ID" value="QDT30081.1"/>
    <property type="molecule type" value="Genomic_DNA"/>
</dbReference>
<feature type="compositionally biased region" description="Pro residues" evidence="1">
    <location>
        <begin position="1"/>
        <end position="10"/>
    </location>
</feature>
<keyword evidence="4" id="KW-1185">Reference proteome</keyword>
<name>A0A517QEM3_9PLAN</name>
<feature type="transmembrane region" description="Helical" evidence="2">
    <location>
        <begin position="174"/>
        <end position="193"/>
    </location>
</feature>
<feature type="transmembrane region" description="Helical" evidence="2">
    <location>
        <begin position="29"/>
        <end position="51"/>
    </location>
</feature>
<accession>A0A517QEM3</accession>
<keyword evidence="2" id="KW-0472">Membrane</keyword>
<protein>
    <recommendedName>
        <fullName evidence="5">DUF502 domain-containing protein</fullName>
    </recommendedName>
</protein>
<dbReference type="Proteomes" id="UP000315647">
    <property type="component" value="Chromosome"/>
</dbReference>
<evidence type="ECO:0000313" key="3">
    <source>
        <dbReference type="EMBL" id="QDT30081.1"/>
    </source>
</evidence>
<evidence type="ECO:0000313" key="4">
    <source>
        <dbReference type="Proteomes" id="UP000315647"/>
    </source>
</evidence>